<organism evidence="5 6">
    <name type="scientific">Pedobacter hartonius</name>
    <dbReference type="NCBI Taxonomy" id="425514"/>
    <lineage>
        <taxon>Bacteria</taxon>
        <taxon>Pseudomonadati</taxon>
        <taxon>Bacteroidota</taxon>
        <taxon>Sphingobacteriia</taxon>
        <taxon>Sphingobacteriales</taxon>
        <taxon>Sphingobacteriaceae</taxon>
        <taxon>Pedobacter</taxon>
    </lineage>
</organism>
<evidence type="ECO:0000259" key="4">
    <source>
        <dbReference type="PROSITE" id="PS50930"/>
    </source>
</evidence>
<dbReference type="Pfam" id="PF00072">
    <property type="entry name" value="Response_reg"/>
    <property type="match status" value="1"/>
</dbReference>
<dbReference type="Proteomes" id="UP000198850">
    <property type="component" value="Unassembled WGS sequence"/>
</dbReference>
<evidence type="ECO:0000256" key="1">
    <source>
        <dbReference type="ARBA" id="ARBA00023125"/>
    </source>
</evidence>
<dbReference type="InterPro" id="IPR011006">
    <property type="entry name" value="CheY-like_superfamily"/>
</dbReference>
<name>A0A1H4GZ88_9SPHI</name>
<dbReference type="Gene3D" id="2.40.50.1020">
    <property type="entry name" value="LytTr DNA-binding domain"/>
    <property type="match status" value="1"/>
</dbReference>
<dbReference type="PROSITE" id="PS50930">
    <property type="entry name" value="HTH_LYTTR"/>
    <property type="match status" value="1"/>
</dbReference>
<gene>
    <name evidence="5" type="ORF">SAMN05443550_11271</name>
</gene>
<dbReference type="InterPro" id="IPR039420">
    <property type="entry name" value="WalR-like"/>
</dbReference>
<dbReference type="Gene3D" id="3.40.50.2300">
    <property type="match status" value="1"/>
</dbReference>
<dbReference type="EMBL" id="FNRA01000012">
    <property type="protein sequence ID" value="SEB14816.1"/>
    <property type="molecule type" value="Genomic_DNA"/>
</dbReference>
<dbReference type="AlphaFoldDB" id="A0A1H4GZ88"/>
<dbReference type="SMART" id="SM00850">
    <property type="entry name" value="LytTR"/>
    <property type="match status" value="1"/>
</dbReference>
<dbReference type="GO" id="GO:0005829">
    <property type="term" value="C:cytosol"/>
    <property type="evidence" value="ECO:0007669"/>
    <property type="project" value="TreeGrafter"/>
</dbReference>
<protein>
    <submittedName>
        <fullName evidence="5">Two component transcriptional regulator, LytTR family</fullName>
    </submittedName>
</protein>
<dbReference type="PANTHER" id="PTHR48111:SF17">
    <property type="entry name" value="TRANSCRIPTIONAL REGULATORY PROTEIN YPDB"/>
    <property type="match status" value="1"/>
</dbReference>
<dbReference type="SUPFAM" id="SSF52172">
    <property type="entry name" value="CheY-like"/>
    <property type="match status" value="1"/>
</dbReference>
<reference evidence="5 6" key="1">
    <citation type="submission" date="2016-10" db="EMBL/GenBank/DDBJ databases">
        <authorList>
            <person name="de Groot N.N."/>
        </authorList>
    </citation>
    <scope>NUCLEOTIDE SEQUENCE [LARGE SCALE GENOMIC DNA]</scope>
    <source>
        <strain evidence="5 6">DSM 19033</strain>
    </source>
</reference>
<dbReference type="SMART" id="SM00448">
    <property type="entry name" value="REC"/>
    <property type="match status" value="1"/>
</dbReference>
<dbReference type="GO" id="GO:0000156">
    <property type="term" value="F:phosphorelay response regulator activity"/>
    <property type="evidence" value="ECO:0007669"/>
    <property type="project" value="TreeGrafter"/>
</dbReference>
<accession>A0A1H4GZ88</accession>
<dbReference type="RefSeq" id="WP_090559350.1">
    <property type="nucleotide sequence ID" value="NZ_FNRA01000012.1"/>
</dbReference>
<keyword evidence="2" id="KW-0597">Phosphoprotein</keyword>
<dbReference type="InterPro" id="IPR007492">
    <property type="entry name" value="LytTR_DNA-bd_dom"/>
</dbReference>
<sequence>MIRCLIIDDERFARELIEDNIRLIPFLDLAASCKNTDEAMKVMATEKIDLVFLDIQMPGLSGIQWLKAGLISSPMVVMVTAYENYALDGFNLKVLDYVVKPVSFDRFLMASTRAMEMYLLKNKQAAAVPAEPNTMFVNSDYSLVRINMDHITHIEGLKDYIKIYQLHSDRPIIPRLTLHYMEAKLPAAAFLRVHRSYIVALDKIVSVKRNRLYLPDADIPFTDNYRSQLMEYIGQRS</sequence>
<dbReference type="GO" id="GO:0000976">
    <property type="term" value="F:transcription cis-regulatory region binding"/>
    <property type="evidence" value="ECO:0007669"/>
    <property type="project" value="TreeGrafter"/>
</dbReference>
<evidence type="ECO:0000313" key="6">
    <source>
        <dbReference type="Proteomes" id="UP000198850"/>
    </source>
</evidence>
<evidence type="ECO:0000256" key="2">
    <source>
        <dbReference type="PROSITE-ProRule" id="PRU00169"/>
    </source>
</evidence>
<dbReference type="InterPro" id="IPR001789">
    <property type="entry name" value="Sig_transdc_resp-reg_receiver"/>
</dbReference>
<keyword evidence="1" id="KW-0238">DNA-binding</keyword>
<feature type="domain" description="Response regulatory" evidence="3">
    <location>
        <begin position="3"/>
        <end position="115"/>
    </location>
</feature>
<feature type="domain" description="HTH LytTR-type" evidence="4">
    <location>
        <begin position="175"/>
        <end position="209"/>
    </location>
</feature>
<dbReference type="PANTHER" id="PTHR48111">
    <property type="entry name" value="REGULATOR OF RPOS"/>
    <property type="match status" value="1"/>
</dbReference>
<dbReference type="PROSITE" id="PS50110">
    <property type="entry name" value="RESPONSE_REGULATORY"/>
    <property type="match status" value="1"/>
</dbReference>
<evidence type="ECO:0000259" key="3">
    <source>
        <dbReference type="PROSITE" id="PS50110"/>
    </source>
</evidence>
<proteinExistence type="predicted"/>
<keyword evidence="6" id="KW-1185">Reference proteome</keyword>
<dbReference type="GO" id="GO:0006355">
    <property type="term" value="P:regulation of DNA-templated transcription"/>
    <property type="evidence" value="ECO:0007669"/>
    <property type="project" value="TreeGrafter"/>
</dbReference>
<dbReference type="STRING" id="425514.SAMN05443550_11271"/>
<dbReference type="Pfam" id="PF04397">
    <property type="entry name" value="LytTR"/>
    <property type="match status" value="1"/>
</dbReference>
<feature type="modified residue" description="4-aspartylphosphate" evidence="2">
    <location>
        <position position="54"/>
    </location>
</feature>
<evidence type="ECO:0000313" key="5">
    <source>
        <dbReference type="EMBL" id="SEB14816.1"/>
    </source>
</evidence>
<dbReference type="OrthoDB" id="9787344at2"/>
<dbReference type="GO" id="GO:0032993">
    <property type="term" value="C:protein-DNA complex"/>
    <property type="evidence" value="ECO:0007669"/>
    <property type="project" value="TreeGrafter"/>
</dbReference>